<accession>A0A212LPE0</accession>
<sequence length="100" mass="10802">MLEAALVLLESRRLMLAPCLGQTLRWGAGAVSAKSRRHCPSNLLCRLRIVPIHEILCRITLAESVCAAKYTFPGIFGGSAAARLFGYGLSGAGRFQQRQG</sequence>
<proteinExistence type="predicted"/>
<dbReference type="EMBL" id="FMJD01000013">
    <property type="protein sequence ID" value="SCM79377.1"/>
    <property type="molecule type" value="Genomic_DNA"/>
</dbReference>
<gene>
    <name evidence="1" type="ORF">KL86PLE_90372</name>
</gene>
<organism evidence="1">
    <name type="scientific">uncultured Pleomorphomonas sp</name>
    <dbReference type="NCBI Taxonomy" id="442121"/>
    <lineage>
        <taxon>Bacteria</taxon>
        <taxon>Pseudomonadati</taxon>
        <taxon>Pseudomonadota</taxon>
        <taxon>Alphaproteobacteria</taxon>
        <taxon>Hyphomicrobiales</taxon>
        <taxon>Pleomorphomonadaceae</taxon>
        <taxon>Pleomorphomonas</taxon>
        <taxon>environmental samples</taxon>
    </lineage>
</organism>
<evidence type="ECO:0000313" key="1">
    <source>
        <dbReference type="EMBL" id="SCM79377.1"/>
    </source>
</evidence>
<protein>
    <submittedName>
        <fullName evidence="1">Uncharacterized protein</fullName>
    </submittedName>
</protein>
<name>A0A212LPE0_9HYPH</name>
<dbReference type="AlphaFoldDB" id="A0A212LPE0"/>
<reference evidence="1" key="1">
    <citation type="submission" date="2016-08" db="EMBL/GenBank/DDBJ databases">
        <authorList>
            <person name="Seilhamer J.J."/>
        </authorList>
    </citation>
    <scope>NUCLEOTIDE SEQUENCE</scope>
    <source>
        <strain evidence="1">86</strain>
    </source>
</reference>